<dbReference type="OrthoDB" id="2501249at2759"/>
<dbReference type="Pfam" id="PF01165">
    <property type="entry name" value="Ribosomal_S21"/>
    <property type="match status" value="1"/>
</dbReference>
<dbReference type="GeneID" id="28987471"/>
<gene>
    <name evidence="4" type="ORF">CC85DRAFT_329844</name>
</gene>
<evidence type="ECO:0008006" key="6">
    <source>
        <dbReference type="Google" id="ProtNLM"/>
    </source>
</evidence>
<dbReference type="STRING" id="879819.A0A0J0XH92"/>
<accession>A0A0J0XH92</accession>
<sequence length="143" mass="16389">MSFLGLRALRAPLLRPLGARALATPPRPSNALAGVASDLMPSSLREPSDPDAWWRGNELTQHYGKPGNQYTGRSVPVRHFQASYAMMQAMLNRSGATFEHRNSEYYEKPSLQRVRLASQRNRRRFQENIRKRVQLVQSLRSRK</sequence>
<keyword evidence="2" id="KW-0689">Ribosomal protein</keyword>
<dbReference type="RefSeq" id="XP_018276924.1">
    <property type="nucleotide sequence ID" value="XM_018426868.1"/>
</dbReference>
<keyword evidence="5" id="KW-1185">Reference proteome</keyword>
<dbReference type="GO" id="GO:1990904">
    <property type="term" value="C:ribonucleoprotein complex"/>
    <property type="evidence" value="ECO:0007669"/>
    <property type="project" value="UniProtKB-KW"/>
</dbReference>
<dbReference type="GO" id="GO:0006412">
    <property type="term" value="P:translation"/>
    <property type="evidence" value="ECO:0007669"/>
    <property type="project" value="InterPro"/>
</dbReference>
<evidence type="ECO:0000256" key="1">
    <source>
        <dbReference type="ARBA" id="ARBA00006640"/>
    </source>
</evidence>
<organism evidence="4 5">
    <name type="scientific">Cutaneotrichosporon oleaginosum</name>
    <dbReference type="NCBI Taxonomy" id="879819"/>
    <lineage>
        <taxon>Eukaryota</taxon>
        <taxon>Fungi</taxon>
        <taxon>Dikarya</taxon>
        <taxon>Basidiomycota</taxon>
        <taxon>Agaricomycotina</taxon>
        <taxon>Tremellomycetes</taxon>
        <taxon>Trichosporonales</taxon>
        <taxon>Trichosporonaceae</taxon>
        <taxon>Cutaneotrichosporon</taxon>
    </lineage>
</organism>
<name>A0A0J0XH92_9TREE</name>
<evidence type="ECO:0000256" key="3">
    <source>
        <dbReference type="ARBA" id="ARBA00023274"/>
    </source>
</evidence>
<dbReference type="EMBL" id="KQ087234">
    <property type="protein sequence ID" value="KLT40433.1"/>
    <property type="molecule type" value="Genomic_DNA"/>
</dbReference>
<dbReference type="AlphaFoldDB" id="A0A0J0XH92"/>
<proteinExistence type="inferred from homology"/>
<dbReference type="GO" id="GO:0003735">
    <property type="term" value="F:structural constituent of ribosome"/>
    <property type="evidence" value="ECO:0007669"/>
    <property type="project" value="InterPro"/>
</dbReference>
<reference evidence="4 5" key="1">
    <citation type="submission" date="2015-03" db="EMBL/GenBank/DDBJ databases">
        <title>Genomics and transcriptomics of the oil-accumulating basidiomycete yeast T. oleaginosus allow insights into substrate utilization and the diverse evolutionary trajectories of mating systems in fungi.</title>
        <authorList>
            <consortium name="DOE Joint Genome Institute"/>
            <person name="Kourist R."/>
            <person name="Kracht O."/>
            <person name="Bracharz F."/>
            <person name="Lipzen A."/>
            <person name="Nolan M."/>
            <person name="Ohm R."/>
            <person name="Grigoriev I."/>
            <person name="Sun S."/>
            <person name="Heitman J."/>
            <person name="Bruck T."/>
            <person name="Nowrousian M."/>
        </authorList>
    </citation>
    <scope>NUCLEOTIDE SEQUENCE [LARGE SCALE GENOMIC DNA]</scope>
    <source>
        <strain evidence="4 5">IBC0246</strain>
    </source>
</reference>
<dbReference type="GO" id="GO:0005840">
    <property type="term" value="C:ribosome"/>
    <property type="evidence" value="ECO:0007669"/>
    <property type="project" value="UniProtKB-KW"/>
</dbReference>
<dbReference type="InterPro" id="IPR001911">
    <property type="entry name" value="Ribosomal_bS21"/>
</dbReference>
<evidence type="ECO:0000256" key="2">
    <source>
        <dbReference type="ARBA" id="ARBA00022980"/>
    </source>
</evidence>
<evidence type="ECO:0000313" key="5">
    <source>
        <dbReference type="Proteomes" id="UP000053611"/>
    </source>
</evidence>
<dbReference type="Proteomes" id="UP000053611">
    <property type="component" value="Unassembled WGS sequence"/>
</dbReference>
<protein>
    <recommendedName>
        <fullName evidence="6">Ribosomal protein S21</fullName>
    </recommendedName>
</protein>
<evidence type="ECO:0000313" key="4">
    <source>
        <dbReference type="EMBL" id="KLT40433.1"/>
    </source>
</evidence>
<comment type="similarity">
    <text evidence="1">Belongs to the bacterial ribosomal protein bS21 family.</text>
</comment>
<keyword evidence="3" id="KW-0687">Ribonucleoprotein</keyword>